<organism evidence="2">
    <name type="scientific">marine metagenome</name>
    <dbReference type="NCBI Taxonomy" id="408172"/>
    <lineage>
        <taxon>unclassified sequences</taxon>
        <taxon>metagenomes</taxon>
        <taxon>ecological metagenomes</taxon>
    </lineage>
</organism>
<dbReference type="InterPro" id="IPR042095">
    <property type="entry name" value="SUMF_sf"/>
</dbReference>
<dbReference type="Pfam" id="PF03781">
    <property type="entry name" value="FGE-sulfatase"/>
    <property type="match status" value="1"/>
</dbReference>
<proteinExistence type="predicted"/>
<dbReference type="AlphaFoldDB" id="A0A382RDZ8"/>
<feature type="domain" description="Sulfatase-modifying factor enzyme-like" evidence="1">
    <location>
        <begin position="38"/>
        <end position="103"/>
    </location>
</feature>
<dbReference type="EMBL" id="UINC01121018">
    <property type="protein sequence ID" value="SVC95876.1"/>
    <property type="molecule type" value="Genomic_DNA"/>
</dbReference>
<dbReference type="GO" id="GO:0120147">
    <property type="term" value="F:formylglycine-generating oxidase activity"/>
    <property type="evidence" value="ECO:0007669"/>
    <property type="project" value="TreeGrafter"/>
</dbReference>
<feature type="non-terminal residue" evidence="2">
    <location>
        <position position="119"/>
    </location>
</feature>
<dbReference type="InterPro" id="IPR051043">
    <property type="entry name" value="Sulfatase_Mod_Factor_Kinase"/>
</dbReference>
<gene>
    <name evidence="2" type="ORF">METZ01_LOCUS348730</name>
</gene>
<sequence length="119" mass="12831">MAGGPIALVTRLLLPTLVFSLWLAGCGPSPTKIGDDGSTMILIPGGQFQMGGVPEDVEAFPDGQLLTFHAERPVHSVTLSTYYIDKHEVTTAQYRNFLEAVADGETAWDHPDQPADRGH</sequence>
<dbReference type="SUPFAM" id="SSF56436">
    <property type="entry name" value="C-type lectin-like"/>
    <property type="match status" value="1"/>
</dbReference>
<accession>A0A382RDZ8</accession>
<protein>
    <recommendedName>
        <fullName evidence="1">Sulfatase-modifying factor enzyme-like domain-containing protein</fullName>
    </recommendedName>
</protein>
<dbReference type="PANTHER" id="PTHR23150:SF19">
    <property type="entry name" value="FORMYLGLYCINE-GENERATING ENZYME"/>
    <property type="match status" value="1"/>
</dbReference>
<evidence type="ECO:0000313" key="2">
    <source>
        <dbReference type="EMBL" id="SVC95876.1"/>
    </source>
</evidence>
<name>A0A382RDZ8_9ZZZZ</name>
<evidence type="ECO:0000259" key="1">
    <source>
        <dbReference type="Pfam" id="PF03781"/>
    </source>
</evidence>
<reference evidence="2" key="1">
    <citation type="submission" date="2018-05" db="EMBL/GenBank/DDBJ databases">
        <authorList>
            <person name="Lanie J.A."/>
            <person name="Ng W.-L."/>
            <person name="Kazmierczak K.M."/>
            <person name="Andrzejewski T.M."/>
            <person name="Davidsen T.M."/>
            <person name="Wayne K.J."/>
            <person name="Tettelin H."/>
            <person name="Glass J.I."/>
            <person name="Rusch D."/>
            <person name="Podicherti R."/>
            <person name="Tsui H.-C.T."/>
            <person name="Winkler M.E."/>
        </authorList>
    </citation>
    <scope>NUCLEOTIDE SEQUENCE</scope>
</reference>
<dbReference type="Gene3D" id="3.90.1580.10">
    <property type="entry name" value="paralog of FGE (formylglycine-generating enzyme)"/>
    <property type="match status" value="1"/>
</dbReference>
<dbReference type="InterPro" id="IPR005532">
    <property type="entry name" value="SUMF_dom"/>
</dbReference>
<dbReference type="InterPro" id="IPR016187">
    <property type="entry name" value="CTDL_fold"/>
</dbReference>
<dbReference type="PANTHER" id="PTHR23150">
    <property type="entry name" value="SULFATASE MODIFYING FACTOR 1, 2"/>
    <property type="match status" value="1"/>
</dbReference>